<dbReference type="KEGG" id="ladl:NCTC12735_01373"/>
<dbReference type="Pfam" id="PF13519">
    <property type="entry name" value="VWA_2"/>
    <property type="match status" value="1"/>
</dbReference>
<dbReference type="OrthoDB" id="5648632at2"/>
<dbReference type="Gene3D" id="3.40.50.410">
    <property type="entry name" value="von Willebrand factor, type A domain"/>
    <property type="match status" value="1"/>
</dbReference>
<dbReference type="SUPFAM" id="SSF53300">
    <property type="entry name" value="vWA-like"/>
    <property type="match status" value="1"/>
</dbReference>
<reference evidence="3 5" key="2">
    <citation type="submission" date="2018-12" db="EMBL/GenBank/DDBJ databases">
        <authorList>
            <consortium name="Pathogen Informatics"/>
        </authorList>
    </citation>
    <scope>NUCLEOTIDE SEQUENCE [LARGE SCALE GENOMIC DNA]</scope>
    <source>
        <strain evidence="3 5">NCTC12735</strain>
        <plasmid evidence="5">21</plasmid>
    </source>
</reference>
<protein>
    <recommendedName>
        <fullName evidence="1">VWFA domain-containing protein</fullName>
    </recommendedName>
</protein>
<dbReference type="InterPro" id="IPR036465">
    <property type="entry name" value="vWFA_dom_sf"/>
</dbReference>
<evidence type="ECO:0000259" key="1">
    <source>
        <dbReference type="Pfam" id="PF13519"/>
    </source>
</evidence>
<sequence length="514" mass="57854">MPKNSLSNHKVREQGLLSLLKASKLDTQIEDLNDSEPFIAMQLKTAHSSIVHDLASLLKIQEVKSLNAVELMLRTLENSTTTQTENLRACLGLFNIFANNIRLDTETFELCCDLPTLEIASLFSSVRHNLQRVTGTQLRFNLEEYLKSQSDSYFQLDKGMNGQPTLVLNGKVLENNPVYFVQEEVNADQVRVSPFVYLPQQQTPPVYHFVLDLSGSMRDDRKIDELRDSVRRFAYVLFNYHQNAELHIHVFNTQLSLVGIFKATDEKFQRTIDQLTPSGETALYATAEKMLKVLSQSPVQNNVLLFTDGRDTRPTQDLSYLDKTLGEFAPSQLARNKFFIVSYETQPDRLTELTQRFGSAFILYKSPDLQRALSDHNQLAAWAAARDLLTVRVCIQQTSENNTHTVWAEPGQVVPLPSIIVNKGHTVEINVGTSLQPALTQASLDIPARPQVVSEDTNTETAAAAPIEGKREQQPIEQQQIHDAGLSVFSSAPRSRLRRVGELLDNARKNCTVM</sequence>
<dbReference type="EMBL" id="LNKA01000001">
    <property type="protein sequence ID" value="KTC65570.1"/>
    <property type="molecule type" value="Genomic_DNA"/>
</dbReference>
<dbReference type="CDD" id="cd00198">
    <property type="entry name" value="vWFA"/>
    <property type="match status" value="1"/>
</dbReference>
<keyword evidence="3" id="KW-0614">Plasmid</keyword>
<evidence type="ECO:0000313" key="4">
    <source>
        <dbReference type="Proteomes" id="UP000054859"/>
    </source>
</evidence>
<dbReference type="RefSeq" id="WP_058461323.1">
    <property type="nucleotide sequence ID" value="NZ_CAAAHS010000003.1"/>
</dbReference>
<evidence type="ECO:0000313" key="3">
    <source>
        <dbReference type="EMBL" id="VEH85738.1"/>
    </source>
</evidence>
<dbReference type="EMBL" id="LR134430">
    <property type="protein sequence ID" value="VEH85738.1"/>
    <property type="molecule type" value="Genomic_DNA"/>
</dbReference>
<dbReference type="STRING" id="45056.Lade_0228"/>
<dbReference type="Proteomes" id="UP000281170">
    <property type="component" value="Plasmid 21"/>
</dbReference>
<dbReference type="AlphaFoldDB" id="A0A0W0R3F1"/>
<reference evidence="2 4" key="1">
    <citation type="submission" date="2015-11" db="EMBL/GenBank/DDBJ databases">
        <title>Identification of large and diverse effector repertoires of 38 Legionella species.</title>
        <authorList>
            <person name="Burstein D."/>
            <person name="Amaro F."/>
            <person name="Zusman T."/>
            <person name="Lifshitz Z."/>
            <person name="Cohen O."/>
            <person name="Gilbert J.A."/>
            <person name="Pupko T."/>
            <person name="Shuman H.A."/>
            <person name="Segal G."/>
        </authorList>
    </citation>
    <scope>NUCLEOTIDE SEQUENCE [LARGE SCALE GENOMIC DNA]</scope>
    <source>
        <strain evidence="2 4">1762-AUS-E</strain>
    </source>
</reference>
<proteinExistence type="predicted"/>
<gene>
    <name evidence="2" type="ORF">Lade_0228</name>
    <name evidence="3" type="ORF">NCTC12735_01373</name>
</gene>
<geneLocation type="plasmid" evidence="3 5">
    <name>21</name>
</geneLocation>
<feature type="domain" description="VWFA" evidence="1">
    <location>
        <begin position="209"/>
        <end position="309"/>
    </location>
</feature>
<dbReference type="PATRIC" id="fig|45056.6.peg.233"/>
<evidence type="ECO:0000313" key="2">
    <source>
        <dbReference type="EMBL" id="KTC65570.1"/>
    </source>
</evidence>
<accession>A0A0W0R3F1</accession>
<dbReference type="Proteomes" id="UP000054859">
    <property type="component" value="Unassembled WGS sequence"/>
</dbReference>
<evidence type="ECO:0000313" key="5">
    <source>
        <dbReference type="Proteomes" id="UP000281170"/>
    </source>
</evidence>
<organism evidence="2 4">
    <name type="scientific">Legionella adelaidensis</name>
    <dbReference type="NCBI Taxonomy" id="45056"/>
    <lineage>
        <taxon>Bacteria</taxon>
        <taxon>Pseudomonadati</taxon>
        <taxon>Pseudomonadota</taxon>
        <taxon>Gammaproteobacteria</taxon>
        <taxon>Legionellales</taxon>
        <taxon>Legionellaceae</taxon>
        <taxon>Legionella</taxon>
    </lineage>
</organism>
<keyword evidence="4" id="KW-1185">Reference proteome</keyword>
<name>A0A0W0R3F1_9GAMM</name>
<dbReference type="InterPro" id="IPR002035">
    <property type="entry name" value="VWF_A"/>
</dbReference>